<evidence type="ECO:0000313" key="3">
    <source>
        <dbReference type="Proteomes" id="UP000269221"/>
    </source>
</evidence>
<reference evidence="2 3" key="1">
    <citation type="submission" date="2018-07" db="EMBL/GenBank/DDBJ databases">
        <title>A high quality draft genome assembly of the barn swallow (H. rustica rustica).</title>
        <authorList>
            <person name="Formenti G."/>
            <person name="Chiara M."/>
            <person name="Poveda L."/>
            <person name="Francoijs K.-J."/>
            <person name="Bonisoli-Alquati A."/>
            <person name="Canova L."/>
            <person name="Gianfranceschi L."/>
            <person name="Horner D.S."/>
            <person name="Saino N."/>
        </authorList>
    </citation>
    <scope>NUCLEOTIDE SEQUENCE [LARGE SCALE GENOMIC DNA]</scope>
    <source>
        <strain evidence="2">Chelidonia</strain>
        <tissue evidence="2">Blood</tissue>
    </source>
</reference>
<feature type="compositionally biased region" description="Basic and acidic residues" evidence="1">
    <location>
        <begin position="1"/>
        <end position="11"/>
    </location>
</feature>
<name>A0A3M0KIH4_HIRRU</name>
<gene>
    <name evidence="2" type="ORF">DUI87_10569</name>
</gene>
<dbReference type="EMBL" id="QRBI01000106">
    <property type="protein sequence ID" value="RMC13039.1"/>
    <property type="molecule type" value="Genomic_DNA"/>
</dbReference>
<evidence type="ECO:0000313" key="2">
    <source>
        <dbReference type="EMBL" id="RMC13039.1"/>
    </source>
</evidence>
<accession>A0A3M0KIH4</accession>
<dbReference type="Proteomes" id="UP000269221">
    <property type="component" value="Unassembled WGS sequence"/>
</dbReference>
<sequence>MEVHGAEEQRSPRCGAVPGGPQQCSKEAVTLWKPSLEQALGRTWGTMERGTHNRAALLGGLVAPWNIPTGAGGPEVLKDCTPQKEPTGTACEELKPVGRTHVGEVGEGLPPMRGAGEE</sequence>
<organism evidence="2 3">
    <name type="scientific">Hirundo rustica rustica</name>
    <dbReference type="NCBI Taxonomy" id="333673"/>
    <lineage>
        <taxon>Eukaryota</taxon>
        <taxon>Metazoa</taxon>
        <taxon>Chordata</taxon>
        <taxon>Craniata</taxon>
        <taxon>Vertebrata</taxon>
        <taxon>Euteleostomi</taxon>
        <taxon>Archelosauria</taxon>
        <taxon>Archosauria</taxon>
        <taxon>Dinosauria</taxon>
        <taxon>Saurischia</taxon>
        <taxon>Theropoda</taxon>
        <taxon>Coelurosauria</taxon>
        <taxon>Aves</taxon>
        <taxon>Neognathae</taxon>
        <taxon>Neoaves</taxon>
        <taxon>Telluraves</taxon>
        <taxon>Australaves</taxon>
        <taxon>Passeriformes</taxon>
        <taxon>Sylvioidea</taxon>
        <taxon>Hirundinidae</taxon>
        <taxon>Hirundo</taxon>
    </lineage>
</organism>
<feature type="region of interest" description="Disordered" evidence="1">
    <location>
        <begin position="97"/>
        <end position="118"/>
    </location>
</feature>
<dbReference type="AlphaFoldDB" id="A0A3M0KIH4"/>
<comment type="caution">
    <text evidence="2">The sequence shown here is derived from an EMBL/GenBank/DDBJ whole genome shotgun (WGS) entry which is preliminary data.</text>
</comment>
<proteinExistence type="predicted"/>
<protein>
    <submittedName>
        <fullName evidence="2">Uncharacterized protein</fullName>
    </submittedName>
</protein>
<evidence type="ECO:0000256" key="1">
    <source>
        <dbReference type="SAM" id="MobiDB-lite"/>
    </source>
</evidence>
<feature type="region of interest" description="Disordered" evidence="1">
    <location>
        <begin position="1"/>
        <end position="23"/>
    </location>
</feature>
<keyword evidence="3" id="KW-1185">Reference proteome</keyword>